<protein>
    <recommendedName>
        <fullName evidence="1">SOCS box domain-containing protein</fullName>
    </recommendedName>
</protein>
<gene>
    <name evidence="2" type="ORF">SNE40_005007</name>
</gene>
<dbReference type="EMBL" id="JAZGQO010000003">
    <property type="protein sequence ID" value="KAK6188933.1"/>
    <property type="molecule type" value="Genomic_DNA"/>
</dbReference>
<dbReference type="Pfam" id="PF12796">
    <property type="entry name" value="Ank_2"/>
    <property type="match status" value="1"/>
</dbReference>
<dbReference type="GO" id="GO:0035556">
    <property type="term" value="P:intracellular signal transduction"/>
    <property type="evidence" value="ECO:0007669"/>
    <property type="project" value="InterPro"/>
</dbReference>
<dbReference type="SMART" id="SM00248">
    <property type="entry name" value="ANK"/>
    <property type="match status" value="3"/>
</dbReference>
<dbReference type="Gene3D" id="1.25.40.20">
    <property type="entry name" value="Ankyrin repeat-containing domain"/>
    <property type="match status" value="1"/>
</dbReference>
<dbReference type="InterPro" id="IPR002110">
    <property type="entry name" value="Ankyrin_rpt"/>
</dbReference>
<organism evidence="2 3">
    <name type="scientific">Patella caerulea</name>
    <name type="common">Rayed Mediterranean limpet</name>
    <dbReference type="NCBI Taxonomy" id="87958"/>
    <lineage>
        <taxon>Eukaryota</taxon>
        <taxon>Metazoa</taxon>
        <taxon>Spiralia</taxon>
        <taxon>Lophotrochozoa</taxon>
        <taxon>Mollusca</taxon>
        <taxon>Gastropoda</taxon>
        <taxon>Patellogastropoda</taxon>
        <taxon>Patelloidea</taxon>
        <taxon>Patellidae</taxon>
        <taxon>Patella</taxon>
    </lineage>
</organism>
<proteinExistence type="predicted"/>
<dbReference type="PROSITE" id="PS50225">
    <property type="entry name" value="SOCS"/>
    <property type="match status" value="1"/>
</dbReference>
<dbReference type="InterPro" id="IPR036036">
    <property type="entry name" value="SOCS_box-like_dom_sf"/>
</dbReference>
<dbReference type="Gene3D" id="1.10.750.20">
    <property type="entry name" value="SOCS box"/>
    <property type="match status" value="1"/>
</dbReference>
<keyword evidence="3" id="KW-1185">Reference proteome</keyword>
<name>A0AAN8Q6A2_PATCE</name>
<dbReference type="AlphaFoldDB" id="A0AAN8Q6A2"/>
<dbReference type="Pfam" id="PF07525">
    <property type="entry name" value="SOCS_box"/>
    <property type="match status" value="1"/>
</dbReference>
<dbReference type="SMART" id="SM00969">
    <property type="entry name" value="SOCS_box"/>
    <property type="match status" value="1"/>
</dbReference>
<dbReference type="SUPFAM" id="SSF158235">
    <property type="entry name" value="SOCS box-like"/>
    <property type="match status" value="1"/>
</dbReference>
<dbReference type="InterPro" id="IPR036770">
    <property type="entry name" value="Ankyrin_rpt-contain_sf"/>
</dbReference>
<feature type="domain" description="SOCS box" evidence="1">
    <location>
        <begin position="276"/>
        <end position="328"/>
    </location>
</feature>
<sequence length="345" mass="38998">MCLLKLIDGYGKISLLMSAAASMEEGLVASTSNNNGSESGEMSDQLEEAIIANDTEKLKQLLQSALNINVALSNKKESALILAVKLTKRDVVKLLLESGLCDINRHNVNQYSPLDVALITTFDNRREPRHSECWKIVSLLLQNGAEPSSRDAMMYVVRTSLKYIDDQFINQLIDYFLLGTYSPMAHELLLTKLHRSQPIYEGIIDHFLVKISLLTIKIIKQANMATLSQIVSTFVYYIDSHWNSKELEIKTVRRLVLYSSAAGFKWRNSDITLVKRVSEELALICQKQAIHVPSLQHICRVKVRGCVKKSVFDVTNKLTLPNSIKQYLLLDDIDKLKDVVNNIIF</sequence>
<evidence type="ECO:0000259" key="1">
    <source>
        <dbReference type="PROSITE" id="PS50225"/>
    </source>
</evidence>
<dbReference type="Proteomes" id="UP001347796">
    <property type="component" value="Unassembled WGS sequence"/>
</dbReference>
<dbReference type="InterPro" id="IPR001496">
    <property type="entry name" value="SOCS_box"/>
</dbReference>
<comment type="caution">
    <text evidence="2">The sequence shown here is derived from an EMBL/GenBank/DDBJ whole genome shotgun (WGS) entry which is preliminary data.</text>
</comment>
<reference evidence="2 3" key="1">
    <citation type="submission" date="2024-01" db="EMBL/GenBank/DDBJ databases">
        <title>The genome of the rayed Mediterranean limpet Patella caerulea (Linnaeus, 1758).</title>
        <authorList>
            <person name="Anh-Thu Weber A."/>
            <person name="Halstead-Nussloch G."/>
        </authorList>
    </citation>
    <scope>NUCLEOTIDE SEQUENCE [LARGE SCALE GENOMIC DNA]</scope>
    <source>
        <strain evidence="2">AATW-2023a</strain>
        <tissue evidence="2">Whole specimen</tissue>
    </source>
</reference>
<evidence type="ECO:0000313" key="3">
    <source>
        <dbReference type="Proteomes" id="UP001347796"/>
    </source>
</evidence>
<dbReference type="SUPFAM" id="SSF48403">
    <property type="entry name" value="Ankyrin repeat"/>
    <property type="match status" value="1"/>
</dbReference>
<evidence type="ECO:0000313" key="2">
    <source>
        <dbReference type="EMBL" id="KAK6188933.1"/>
    </source>
</evidence>
<accession>A0AAN8Q6A2</accession>
<dbReference type="CDD" id="cd03587">
    <property type="entry name" value="SOCS"/>
    <property type="match status" value="1"/>
</dbReference>